<feature type="transmembrane region" description="Helical" evidence="1">
    <location>
        <begin position="82"/>
        <end position="102"/>
    </location>
</feature>
<feature type="transmembrane region" description="Helical" evidence="1">
    <location>
        <begin position="147"/>
        <end position="164"/>
    </location>
</feature>
<gene>
    <name evidence="2" type="ORF">BG844_21210</name>
</gene>
<reference evidence="2 3" key="1">
    <citation type="submission" date="2016-09" db="EMBL/GenBank/DDBJ databases">
        <title>Couchioplanes caeruleus draft genome sequence.</title>
        <authorList>
            <person name="Sheehan J."/>
            <person name="Caffrey P."/>
        </authorList>
    </citation>
    <scope>NUCLEOTIDE SEQUENCE [LARGE SCALE GENOMIC DNA]</scope>
    <source>
        <strain evidence="2 3">DSM 43634</strain>
    </source>
</reference>
<accession>A0A1K0FHN7</accession>
<feature type="transmembrane region" description="Helical" evidence="1">
    <location>
        <begin position="114"/>
        <end position="135"/>
    </location>
</feature>
<feature type="transmembrane region" description="Helical" evidence="1">
    <location>
        <begin position="40"/>
        <end position="70"/>
    </location>
</feature>
<sequence>MVGGLGIGALAGMLTSLVFLGTAGLMEVPPGDRLKTFIQLPLVLPIGLTFGIGCGLIGGLASAVVIAAFAPWWVWPGWPARLAGAVICAAPVLVASRIGTVLAPHMGSWWPHPLMAIPAAIGAAAGGAWLGPWLLSGSAAKVTHHGRYWGAAAAAMLLVAVLPGDTLAFGPGQRIEVVAGAGTGTGTSAADAAIRGRLVGLAMDDTAALRVLTRQGIDYTLWTVRDGQLSRVAVPDLHGTAVSGLATGPGGSVYISGAGGVLRIEPDGRTVRRFKVDQATYREPQTPAAAGAPTEKTYTPSLDGVTVSADDRLSVVEGRFDRSSFHLVRTVSDGKVRTVLGREPDGHSASLNKGFADGIRGTDLALDSTTPVPLATAPDGGLYAAVAGRGVVRVKPDGTAHAVIGDFAGDHGTEPEAEWQGPWKDRGPAARMPIVIRGNSEPYRGADNASLVTAANGDLYLTNGWIGKDRRLPDSFEWEGAANDTQQAVLDEARRDRWKQAEEEVLRVTPDGRVATVAGYADMIAVHGDWLYLAQGFLDERDAERVVIVRTAIPK</sequence>
<protein>
    <submittedName>
        <fullName evidence="2">Uncharacterized protein</fullName>
    </submittedName>
</protein>
<name>A0A1K0FHN7_9ACTN</name>
<organism evidence="2 3">
    <name type="scientific">Couchioplanes caeruleus subsp. caeruleus</name>
    <dbReference type="NCBI Taxonomy" id="56427"/>
    <lineage>
        <taxon>Bacteria</taxon>
        <taxon>Bacillati</taxon>
        <taxon>Actinomycetota</taxon>
        <taxon>Actinomycetes</taxon>
        <taxon>Micromonosporales</taxon>
        <taxon>Micromonosporaceae</taxon>
        <taxon>Couchioplanes</taxon>
    </lineage>
</organism>
<feature type="transmembrane region" description="Helical" evidence="1">
    <location>
        <begin position="6"/>
        <end position="28"/>
    </location>
</feature>
<dbReference type="AlphaFoldDB" id="A0A1K0FHN7"/>
<comment type="caution">
    <text evidence="2">The sequence shown here is derived from an EMBL/GenBank/DDBJ whole genome shotgun (WGS) entry which is preliminary data.</text>
</comment>
<dbReference type="SUPFAM" id="SSF63829">
    <property type="entry name" value="Calcium-dependent phosphotriesterase"/>
    <property type="match status" value="1"/>
</dbReference>
<dbReference type="EMBL" id="MEIA01000224">
    <property type="protein sequence ID" value="OJF12337.1"/>
    <property type="molecule type" value="Genomic_DNA"/>
</dbReference>
<keyword evidence="3" id="KW-1185">Reference proteome</keyword>
<evidence type="ECO:0000313" key="3">
    <source>
        <dbReference type="Proteomes" id="UP000182486"/>
    </source>
</evidence>
<keyword evidence="1" id="KW-1133">Transmembrane helix</keyword>
<evidence type="ECO:0000313" key="2">
    <source>
        <dbReference type="EMBL" id="OJF12337.1"/>
    </source>
</evidence>
<dbReference type="Proteomes" id="UP000182486">
    <property type="component" value="Unassembled WGS sequence"/>
</dbReference>
<keyword evidence="1" id="KW-0812">Transmembrane</keyword>
<evidence type="ECO:0000256" key="1">
    <source>
        <dbReference type="SAM" id="Phobius"/>
    </source>
</evidence>
<proteinExistence type="predicted"/>
<keyword evidence="1" id="KW-0472">Membrane</keyword>